<keyword evidence="3" id="KW-1185">Reference proteome</keyword>
<name>A0A919VF06_9CLOT</name>
<feature type="domain" description="DUF402" evidence="1">
    <location>
        <begin position="51"/>
        <end position="145"/>
    </location>
</feature>
<dbReference type="InterPro" id="IPR007295">
    <property type="entry name" value="DUF402"/>
</dbReference>
<evidence type="ECO:0000313" key="3">
    <source>
        <dbReference type="Proteomes" id="UP000679179"/>
    </source>
</evidence>
<sequence>MLEKRFKLACINDEEFNGYISLIYLDKVKEPLIKNIQGIDLILADKGYKWLQITPLNANYSLTTMFDNNDNIIEWYFDITKENGVTDQGMAYWDDLLLDLAVLPSGDIFLLDEDELYQALNNGDISTEEFDLACKEAKILERIISTKKLTCLCNKWLKYMENIDLYI</sequence>
<evidence type="ECO:0000313" key="2">
    <source>
        <dbReference type="EMBL" id="GIM27930.1"/>
    </source>
</evidence>
<dbReference type="Pfam" id="PF04167">
    <property type="entry name" value="DUF402"/>
    <property type="match status" value="1"/>
</dbReference>
<dbReference type="PANTHER" id="PTHR41271">
    <property type="entry name" value="DUF402 DOMAIN-CONTAINING PROTEIN"/>
    <property type="match status" value="1"/>
</dbReference>
<dbReference type="PANTHER" id="PTHR41271:SF1">
    <property type="entry name" value="DUF402 DOMAIN-CONTAINING PROTEIN"/>
    <property type="match status" value="1"/>
</dbReference>
<dbReference type="AlphaFoldDB" id="A0A919VF06"/>
<proteinExistence type="predicted"/>
<gene>
    <name evidence="2" type="ORF">CPJCM30710_05960</name>
</gene>
<dbReference type="Proteomes" id="UP000679179">
    <property type="component" value="Unassembled WGS sequence"/>
</dbReference>
<evidence type="ECO:0000259" key="1">
    <source>
        <dbReference type="Pfam" id="PF04167"/>
    </source>
</evidence>
<comment type="caution">
    <text evidence="2">The sequence shown here is derived from an EMBL/GenBank/DDBJ whole genome shotgun (WGS) entry which is preliminary data.</text>
</comment>
<accession>A0A919VF06</accession>
<dbReference type="SUPFAM" id="SSF159234">
    <property type="entry name" value="FomD-like"/>
    <property type="match status" value="1"/>
</dbReference>
<dbReference type="Gene3D" id="2.40.380.10">
    <property type="entry name" value="FomD-like"/>
    <property type="match status" value="1"/>
</dbReference>
<reference evidence="2" key="1">
    <citation type="submission" date="2021-03" db="EMBL/GenBank/DDBJ databases">
        <title>Taxonomic study of Clostridium polyendosporum from meadow-gley soil under rice.</title>
        <authorList>
            <person name="Kobayashi H."/>
            <person name="Tanizawa Y."/>
            <person name="Yagura M."/>
        </authorList>
    </citation>
    <scope>NUCLEOTIDE SEQUENCE</scope>
    <source>
        <strain evidence="2">JCM 30710</strain>
    </source>
</reference>
<dbReference type="InterPro" id="IPR035930">
    <property type="entry name" value="FomD-like_sf"/>
</dbReference>
<dbReference type="EMBL" id="BOPZ01000003">
    <property type="protein sequence ID" value="GIM27930.1"/>
    <property type="molecule type" value="Genomic_DNA"/>
</dbReference>
<organism evidence="2 3">
    <name type="scientific">Clostridium polyendosporum</name>
    <dbReference type="NCBI Taxonomy" id="69208"/>
    <lineage>
        <taxon>Bacteria</taxon>
        <taxon>Bacillati</taxon>
        <taxon>Bacillota</taxon>
        <taxon>Clostridia</taxon>
        <taxon>Eubacteriales</taxon>
        <taxon>Clostridiaceae</taxon>
        <taxon>Clostridium</taxon>
    </lineage>
</organism>
<protein>
    <recommendedName>
        <fullName evidence="1">DUF402 domain-containing protein</fullName>
    </recommendedName>
</protein>